<dbReference type="AlphaFoldDB" id="A0A1W2GHL2"/>
<gene>
    <name evidence="15" type="ORF">SAMN04488029_2674</name>
</gene>
<dbReference type="GO" id="GO:0140359">
    <property type="term" value="F:ABC-type transporter activity"/>
    <property type="evidence" value="ECO:0007669"/>
    <property type="project" value="InterPro"/>
</dbReference>
<dbReference type="PANTHER" id="PTHR24221:SF654">
    <property type="entry name" value="ATP-BINDING CASSETTE SUB-FAMILY B MEMBER 6"/>
    <property type="match status" value="1"/>
</dbReference>
<evidence type="ECO:0000256" key="10">
    <source>
        <dbReference type="ARBA" id="ARBA00043264"/>
    </source>
</evidence>
<reference evidence="15 16" key="1">
    <citation type="submission" date="2017-04" db="EMBL/GenBank/DDBJ databases">
        <authorList>
            <person name="Afonso C.L."/>
            <person name="Miller P.J."/>
            <person name="Scott M.A."/>
            <person name="Spackman E."/>
            <person name="Goraichik I."/>
            <person name="Dimitrov K.M."/>
            <person name="Suarez D.L."/>
            <person name="Swayne D.E."/>
        </authorList>
    </citation>
    <scope>NUCLEOTIDE SEQUENCE [LARGE SCALE GENOMIC DNA]</scope>
    <source>
        <strain evidence="15 16">DSM 26133</strain>
    </source>
</reference>
<dbReference type="PROSITE" id="PS50893">
    <property type="entry name" value="ABC_TRANSPORTER_2"/>
    <property type="match status" value="1"/>
</dbReference>
<evidence type="ECO:0000256" key="11">
    <source>
        <dbReference type="SAM" id="Phobius"/>
    </source>
</evidence>
<keyword evidence="7 11" id="KW-1133">Transmembrane helix</keyword>
<dbReference type="SUPFAM" id="SSF90123">
    <property type="entry name" value="ABC transporter transmembrane region"/>
    <property type="match status" value="1"/>
</dbReference>
<evidence type="ECO:0000256" key="2">
    <source>
        <dbReference type="ARBA" id="ARBA00022448"/>
    </source>
</evidence>
<evidence type="ECO:0000256" key="8">
    <source>
        <dbReference type="ARBA" id="ARBA00023136"/>
    </source>
</evidence>
<dbReference type="PROSITE" id="PS50990">
    <property type="entry name" value="PEPTIDASE_C39"/>
    <property type="match status" value="1"/>
</dbReference>
<evidence type="ECO:0000313" key="16">
    <source>
        <dbReference type="Proteomes" id="UP000192472"/>
    </source>
</evidence>
<feature type="transmembrane region" description="Helical" evidence="11">
    <location>
        <begin position="413"/>
        <end position="430"/>
    </location>
</feature>
<dbReference type="GO" id="GO:0034040">
    <property type="term" value="F:ATPase-coupled lipid transmembrane transporter activity"/>
    <property type="evidence" value="ECO:0007669"/>
    <property type="project" value="TreeGrafter"/>
</dbReference>
<dbReference type="GO" id="GO:0005886">
    <property type="term" value="C:plasma membrane"/>
    <property type="evidence" value="ECO:0007669"/>
    <property type="project" value="UniProtKB-SubCell"/>
</dbReference>
<feature type="transmembrane region" description="Helical" evidence="11">
    <location>
        <begin position="196"/>
        <end position="217"/>
    </location>
</feature>
<dbReference type="GO" id="GO:0008233">
    <property type="term" value="F:peptidase activity"/>
    <property type="evidence" value="ECO:0007669"/>
    <property type="project" value="InterPro"/>
</dbReference>
<dbReference type="Pfam" id="PF00664">
    <property type="entry name" value="ABC_membrane"/>
    <property type="match status" value="1"/>
</dbReference>
<dbReference type="PANTHER" id="PTHR24221">
    <property type="entry name" value="ATP-BINDING CASSETTE SUB-FAMILY B"/>
    <property type="match status" value="1"/>
</dbReference>
<comment type="subcellular location">
    <subcellularLocation>
        <location evidence="1">Cell membrane</location>
        <topology evidence="1">Multi-pass membrane protein</topology>
    </subcellularLocation>
</comment>
<evidence type="ECO:0000256" key="1">
    <source>
        <dbReference type="ARBA" id="ARBA00004651"/>
    </source>
</evidence>
<dbReference type="GO" id="GO:0015031">
    <property type="term" value="P:protein transport"/>
    <property type="evidence" value="ECO:0007669"/>
    <property type="project" value="UniProtKB-KW"/>
</dbReference>
<proteinExistence type="predicted"/>
<evidence type="ECO:0000256" key="5">
    <source>
        <dbReference type="ARBA" id="ARBA00022840"/>
    </source>
</evidence>
<feature type="transmembrane region" description="Helical" evidence="11">
    <location>
        <begin position="297"/>
        <end position="317"/>
    </location>
</feature>
<dbReference type="GO" id="GO:0016887">
    <property type="term" value="F:ATP hydrolysis activity"/>
    <property type="evidence" value="ECO:0007669"/>
    <property type="project" value="InterPro"/>
</dbReference>
<dbReference type="Gene3D" id="1.20.1560.10">
    <property type="entry name" value="ABC transporter type 1, transmembrane domain"/>
    <property type="match status" value="1"/>
</dbReference>
<evidence type="ECO:0000256" key="4">
    <source>
        <dbReference type="ARBA" id="ARBA00022741"/>
    </source>
</evidence>
<dbReference type="GO" id="GO:0006508">
    <property type="term" value="P:proteolysis"/>
    <property type="evidence" value="ECO:0007669"/>
    <property type="project" value="InterPro"/>
</dbReference>
<dbReference type="STRING" id="692418.SAMN04488029_2674"/>
<keyword evidence="16" id="KW-1185">Reference proteome</keyword>
<dbReference type="GO" id="GO:0005737">
    <property type="term" value="C:cytoplasm"/>
    <property type="evidence" value="ECO:0007669"/>
    <property type="project" value="UniProtKB-ARBA"/>
</dbReference>
<dbReference type="SUPFAM" id="SSF52540">
    <property type="entry name" value="P-loop containing nucleoside triphosphate hydrolases"/>
    <property type="match status" value="1"/>
</dbReference>
<feature type="domain" description="ABC transporter" evidence="12">
    <location>
        <begin position="475"/>
        <end position="711"/>
    </location>
</feature>
<name>A0A1W2GHL2_REIFA</name>
<evidence type="ECO:0000313" key="15">
    <source>
        <dbReference type="EMBL" id="SMD36034.1"/>
    </source>
</evidence>
<evidence type="ECO:0000259" key="13">
    <source>
        <dbReference type="PROSITE" id="PS50929"/>
    </source>
</evidence>
<dbReference type="InterPro" id="IPR003593">
    <property type="entry name" value="AAA+_ATPase"/>
</dbReference>
<feature type="domain" description="Peptidase C39" evidence="14">
    <location>
        <begin position="1"/>
        <end position="118"/>
    </location>
</feature>
<dbReference type="InterPro" id="IPR011527">
    <property type="entry name" value="ABC1_TM_dom"/>
</dbReference>
<keyword evidence="10" id="KW-0080">Bacteriocin transport</keyword>
<keyword evidence="2" id="KW-0813">Transport</keyword>
<dbReference type="InterPro" id="IPR036640">
    <property type="entry name" value="ABC1_TM_sf"/>
</dbReference>
<dbReference type="CDD" id="cd18568">
    <property type="entry name" value="ABC_6TM_HetC_like"/>
    <property type="match status" value="1"/>
</dbReference>
<feature type="transmembrane region" description="Helical" evidence="11">
    <location>
        <begin position="389"/>
        <end position="407"/>
    </location>
</feature>
<evidence type="ECO:0000256" key="7">
    <source>
        <dbReference type="ARBA" id="ARBA00022989"/>
    </source>
</evidence>
<dbReference type="GO" id="GO:0005524">
    <property type="term" value="F:ATP binding"/>
    <property type="evidence" value="ECO:0007669"/>
    <property type="project" value="UniProtKB-KW"/>
</dbReference>
<dbReference type="InterPro" id="IPR039421">
    <property type="entry name" value="Type_1_exporter"/>
</dbReference>
<evidence type="ECO:0000256" key="6">
    <source>
        <dbReference type="ARBA" id="ARBA00022927"/>
    </source>
</evidence>
<feature type="domain" description="ABC transmembrane type-1" evidence="13">
    <location>
        <begin position="163"/>
        <end position="442"/>
    </location>
</feature>
<dbReference type="PROSITE" id="PS50929">
    <property type="entry name" value="ABC_TM1F"/>
    <property type="match status" value="1"/>
</dbReference>
<evidence type="ECO:0000259" key="14">
    <source>
        <dbReference type="PROSITE" id="PS50990"/>
    </source>
</evidence>
<dbReference type="InterPro" id="IPR003439">
    <property type="entry name" value="ABC_transporter-like_ATP-bd"/>
</dbReference>
<dbReference type="EMBL" id="FWYF01000003">
    <property type="protein sequence ID" value="SMD36034.1"/>
    <property type="molecule type" value="Genomic_DNA"/>
</dbReference>
<keyword evidence="4" id="KW-0547">Nucleotide-binding</keyword>
<keyword evidence="5 15" id="KW-0067">ATP-binding</keyword>
<keyword evidence="3 11" id="KW-0812">Transmembrane</keyword>
<dbReference type="Pfam" id="PF00005">
    <property type="entry name" value="ABC_tran"/>
    <property type="match status" value="1"/>
</dbReference>
<dbReference type="Pfam" id="PF03412">
    <property type="entry name" value="Peptidase_C39"/>
    <property type="match status" value="1"/>
</dbReference>
<accession>A0A1W2GHL2</accession>
<dbReference type="Gene3D" id="3.90.70.10">
    <property type="entry name" value="Cysteine proteinases"/>
    <property type="match status" value="1"/>
</dbReference>
<dbReference type="InterPro" id="IPR005074">
    <property type="entry name" value="Peptidase_C39"/>
</dbReference>
<feature type="transmembrane region" description="Helical" evidence="11">
    <location>
        <begin position="163"/>
        <end position="184"/>
    </location>
</feature>
<evidence type="ECO:0000256" key="9">
    <source>
        <dbReference type="ARBA" id="ARBA00040960"/>
    </source>
</evidence>
<sequence length="715" mass="82635">MMECGTTSLAMIFRYYGLYNIKTLLAEIGKVSTQGTNLYMLSEIAKQFGFESDGYKMDGFKHFKKISLPCIAHYEGNHFVVIYKINETHIWVADPAYGKYKLKQEEFRKKWNGIIMTIEPTREIFENKDMMDLVKSFRHKKNTIAKNFYTSLLHPFKSILIEIFAASFILQLLGLALPFFAQGIIDKVLSYNDRKLLFAILVGMLGVFLSQIIFTYARNMLLTKLKIKIELIFFSKFFNHFINLAQTFFDMHKRQDFIQRFQENLKIRRLLAPSILQTFIDLLFVIIYIGVLFFYNGVLAITSLIFVTLYGIMMLKFTPTLMNLENRAFNENLKAMGSFLDTLLGIQTIKLLNIEKLKFWSWKNDYKKALNKALETEKMHIKLGTILKAFYYLSHIVIYWVGAYMAVDENISIGQYVAFIAIFTMVMNSLNNTSTLWFVFTELSTTYARLNDILLQDPEPNNILGTHKDINNITIQLKNIDFAYDENLRHKVINGINMTIEKGKHIGLVGRNGSGKSTLVKLLVGLYQNYNGEILFNNVELRHIYIPELRKKIYLFPQEVSLFDTTIKENIQYGNLEAGMEDIIEAAKLAGIHEFIRNNYLGYNLRIGENGVNLSGGQKLKIAFARLFLANPEVIILDEASSALDVESEKTIMKNIYKHFKGKTIISIAHRMNTLTQADTLYVIDEGTFKEVGSHKDLMEKKGIYFDFIKTYLDI</sequence>
<keyword evidence="6" id="KW-0653">Protein transport</keyword>
<dbReference type="FunFam" id="3.40.50.300:FF:000604">
    <property type="entry name" value="ABC transporter B family member 28"/>
    <property type="match status" value="1"/>
</dbReference>
<evidence type="ECO:0000259" key="12">
    <source>
        <dbReference type="PROSITE" id="PS50893"/>
    </source>
</evidence>
<dbReference type="Gene3D" id="3.40.50.300">
    <property type="entry name" value="P-loop containing nucleotide triphosphate hydrolases"/>
    <property type="match status" value="1"/>
</dbReference>
<protein>
    <recommendedName>
        <fullName evidence="9">Multidrug resistance-like ATP-binding protein MdlB</fullName>
    </recommendedName>
</protein>
<dbReference type="Proteomes" id="UP000192472">
    <property type="component" value="Unassembled WGS sequence"/>
</dbReference>
<dbReference type="InterPro" id="IPR027417">
    <property type="entry name" value="P-loop_NTPase"/>
</dbReference>
<organism evidence="15 16">
    <name type="scientific">Reichenbachiella faecimaris</name>
    <dbReference type="NCBI Taxonomy" id="692418"/>
    <lineage>
        <taxon>Bacteria</taxon>
        <taxon>Pseudomonadati</taxon>
        <taxon>Bacteroidota</taxon>
        <taxon>Cytophagia</taxon>
        <taxon>Cytophagales</taxon>
        <taxon>Reichenbachiellaceae</taxon>
        <taxon>Reichenbachiella</taxon>
    </lineage>
</organism>
<evidence type="ECO:0000256" key="3">
    <source>
        <dbReference type="ARBA" id="ARBA00022692"/>
    </source>
</evidence>
<keyword evidence="8 11" id="KW-0472">Membrane</keyword>
<feature type="transmembrane region" description="Helical" evidence="11">
    <location>
        <begin position="270"/>
        <end position="291"/>
    </location>
</feature>
<dbReference type="SMART" id="SM00382">
    <property type="entry name" value="AAA"/>
    <property type="match status" value="1"/>
</dbReference>
<dbReference type="GO" id="GO:0043213">
    <property type="term" value="P:bacteriocin transport"/>
    <property type="evidence" value="ECO:0007669"/>
    <property type="project" value="UniProtKB-KW"/>
</dbReference>